<dbReference type="AlphaFoldDB" id="A0AB32VZ88"/>
<proteinExistence type="predicted"/>
<dbReference type="KEGG" id="tcc:108661138"/>
<feature type="domain" description="Tf2-1-like SH3-like" evidence="1">
    <location>
        <begin position="163"/>
        <end position="227"/>
    </location>
</feature>
<reference evidence="2" key="1">
    <citation type="journal article" date="1997" name="Nucleic Acids Res.">
        <title>tRNAscan-SE: a program for improved detection of transfer RNA genes in genomic sequence.</title>
        <authorList>
            <person name="Lowe T.M."/>
            <person name="Eddy S.R."/>
        </authorList>
    </citation>
    <scope>NUCLEOTIDE SEQUENCE [LARGE SCALE GENOMIC DNA]</scope>
    <source>
        <strain evidence="2">r\B97-61/B2</strain>
    </source>
</reference>
<organism evidence="2 3">
    <name type="scientific">Theobroma cacao</name>
    <name type="common">Cacao</name>
    <name type="synonym">Cocoa</name>
    <dbReference type="NCBI Taxonomy" id="3641"/>
    <lineage>
        <taxon>Eukaryota</taxon>
        <taxon>Viridiplantae</taxon>
        <taxon>Streptophyta</taxon>
        <taxon>Embryophyta</taxon>
        <taxon>Tracheophyta</taxon>
        <taxon>Spermatophyta</taxon>
        <taxon>Magnoliopsida</taxon>
        <taxon>eudicotyledons</taxon>
        <taxon>Gunneridae</taxon>
        <taxon>Pentapetalae</taxon>
        <taxon>rosids</taxon>
        <taxon>malvids</taxon>
        <taxon>Malvales</taxon>
        <taxon>Malvaceae</taxon>
        <taxon>Byttnerioideae</taxon>
        <taxon>Theobroma</taxon>
    </lineage>
</organism>
<dbReference type="Pfam" id="PF24626">
    <property type="entry name" value="SH3_Tf2-1"/>
    <property type="match status" value="1"/>
</dbReference>
<gene>
    <name evidence="3" type="primary">LOC108661138</name>
</gene>
<evidence type="ECO:0000259" key="1">
    <source>
        <dbReference type="Pfam" id="PF24626"/>
    </source>
</evidence>
<sequence length="291" mass="34049">MFTKGTYGLLRYGSRVYVSDIDDLRREILKEAHVAAYVKVEHQRPIGLLQPLFVSDWKWEHIFMDFVTGLPRKSKGYDFIWVIVDRLTKSAHFLLVKTTYGAAQYARLYIDEIVRLDGVPITIEIVQETADKIQLIRDKMLVAQSHQKSYADHRHRELEFEVGDHMFLRVSSTKGIMRFGKKGKLSPRYIGPFETLERFGVVAYRLALSSNLTNVHPVFHVLVLWKYQPDPSHVIKHESLQLGDDMSYKEVLVAILDRQVKKLRSKEIASVKVQWRDHTREEVTWEVKDHM</sequence>
<dbReference type="GeneID" id="108661138"/>
<dbReference type="Gramene" id="Tc03v2_t005140.1">
    <property type="protein sequence ID" value="Tc03v2_p005140.1"/>
    <property type="gene ID" value="Tc03v2_g005140"/>
</dbReference>
<dbReference type="Gene3D" id="3.30.420.10">
    <property type="entry name" value="Ribonuclease H-like superfamily/Ribonuclease H"/>
    <property type="match status" value="1"/>
</dbReference>
<accession>A0AB32VZ88</accession>
<name>A0AB32VZ88_THECC</name>
<dbReference type="InterPro" id="IPR012337">
    <property type="entry name" value="RNaseH-like_sf"/>
</dbReference>
<evidence type="ECO:0000313" key="2">
    <source>
        <dbReference type="Proteomes" id="UP000694886"/>
    </source>
</evidence>
<dbReference type="SUPFAM" id="SSF53098">
    <property type="entry name" value="Ribonuclease H-like"/>
    <property type="match status" value="1"/>
</dbReference>
<evidence type="ECO:0000313" key="3">
    <source>
        <dbReference type="RefSeq" id="XP_017972517.1"/>
    </source>
</evidence>
<protein>
    <submittedName>
        <fullName evidence="3">Uncharacterized protein LOC108661138</fullName>
    </submittedName>
</protein>
<dbReference type="InterPro" id="IPR036397">
    <property type="entry name" value="RNaseH_sf"/>
</dbReference>
<dbReference type="GO" id="GO:0003676">
    <property type="term" value="F:nucleic acid binding"/>
    <property type="evidence" value="ECO:0007669"/>
    <property type="project" value="InterPro"/>
</dbReference>
<dbReference type="PANTHER" id="PTHR46148:SF60">
    <property type="entry name" value="CHROMO DOMAIN-CONTAINING PROTEIN"/>
    <property type="match status" value="1"/>
</dbReference>
<reference evidence="3" key="2">
    <citation type="submission" date="2025-08" db="UniProtKB">
        <authorList>
            <consortium name="RefSeq"/>
        </authorList>
    </citation>
    <scope>IDENTIFICATION</scope>
</reference>
<dbReference type="PANTHER" id="PTHR46148">
    <property type="entry name" value="CHROMO DOMAIN-CONTAINING PROTEIN"/>
    <property type="match status" value="1"/>
</dbReference>
<dbReference type="Proteomes" id="UP000694886">
    <property type="component" value="Chromosome 3"/>
</dbReference>
<dbReference type="RefSeq" id="XP_017972517.1">
    <property type="nucleotide sequence ID" value="XM_018117028.1"/>
</dbReference>
<dbReference type="InterPro" id="IPR056924">
    <property type="entry name" value="SH3_Tf2-1"/>
</dbReference>